<feature type="chain" id="PRO_5012248453" description="Secreted protein" evidence="1">
    <location>
        <begin position="23"/>
        <end position="94"/>
    </location>
</feature>
<dbReference type="Proteomes" id="UP000221165">
    <property type="component" value="Unassembled WGS sequence"/>
</dbReference>
<evidence type="ECO:0000256" key="1">
    <source>
        <dbReference type="SAM" id="SignalP"/>
    </source>
</evidence>
<protein>
    <recommendedName>
        <fullName evidence="4">Secreted protein</fullName>
    </recommendedName>
</protein>
<gene>
    <name evidence="2" type="ORF">CSUI_002752</name>
</gene>
<keyword evidence="3" id="KW-1185">Reference proteome</keyword>
<evidence type="ECO:0008006" key="4">
    <source>
        <dbReference type="Google" id="ProtNLM"/>
    </source>
</evidence>
<keyword evidence="1" id="KW-0732">Signal</keyword>
<accession>A0A2C6L834</accession>
<evidence type="ECO:0000313" key="3">
    <source>
        <dbReference type="Proteomes" id="UP000221165"/>
    </source>
</evidence>
<evidence type="ECO:0000313" key="2">
    <source>
        <dbReference type="EMBL" id="PHJ23413.1"/>
    </source>
</evidence>
<comment type="caution">
    <text evidence="2">The sequence shown here is derived from an EMBL/GenBank/DDBJ whole genome shotgun (WGS) entry which is preliminary data.</text>
</comment>
<organism evidence="2 3">
    <name type="scientific">Cystoisospora suis</name>
    <dbReference type="NCBI Taxonomy" id="483139"/>
    <lineage>
        <taxon>Eukaryota</taxon>
        <taxon>Sar</taxon>
        <taxon>Alveolata</taxon>
        <taxon>Apicomplexa</taxon>
        <taxon>Conoidasida</taxon>
        <taxon>Coccidia</taxon>
        <taxon>Eucoccidiorida</taxon>
        <taxon>Eimeriorina</taxon>
        <taxon>Sarcocystidae</taxon>
        <taxon>Cystoisospora</taxon>
    </lineage>
</organism>
<feature type="signal peptide" evidence="1">
    <location>
        <begin position="1"/>
        <end position="22"/>
    </location>
</feature>
<dbReference type="EMBL" id="MIGC01001147">
    <property type="protein sequence ID" value="PHJ23413.1"/>
    <property type="molecule type" value="Genomic_DNA"/>
</dbReference>
<proteinExistence type="predicted"/>
<dbReference type="RefSeq" id="XP_067925089.1">
    <property type="nucleotide sequence ID" value="XM_068062951.1"/>
</dbReference>
<dbReference type="GeneID" id="94426162"/>
<reference evidence="2 3" key="1">
    <citation type="journal article" date="2017" name="Int. J. Parasitol.">
        <title>The genome of the protozoan parasite Cystoisospora suis and a reverse vaccinology approach to identify vaccine candidates.</title>
        <authorList>
            <person name="Palmieri N."/>
            <person name="Shrestha A."/>
            <person name="Ruttkowski B."/>
            <person name="Beck T."/>
            <person name="Vogl C."/>
            <person name="Tomley F."/>
            <person name="Blake D.P."/>
            <person name="Joachim A."/>
        </authorList>
    </citation>
    <scope>NUCLEOTIDE SEQUENCE [LARGE SCALE GENOMIC DNA]</scope>
    <source>
        <strain evidence="2 3">Wien I</strain>
    </source>
</reference>
<name>A0A2C6L834_9APIC</name>
<dbReference type="VEuPathDB" id="ToxoDB:CSUI_002752"/>
<dbReference type="AlphaFoldDB" id="A0A2C6L834"/>
<sequence>MPACPSRSRFLLLSGSIAIAFCGVHLPAEYPQVSLCYCSLPRRCMSEVHAYLPFLSGEGQENGENETTGSCGSPRCCGEIAGVQSHRYVFLTVC</sequence>